<dbReference type="Proteomes" id="UP001652680">
    <property type="component" value="Unassembled WGS sequence"/>
</dbReference>
<name>A0A6P4F4R4_DRORH</name>
<dbReference type="FunFam" id="3.90.280.10:FF:000006">
    <property type="entry name" value="protein D3"/>
    <property type="match status" value="1"/>
</dbReference>
<dbReference type="RefSeq" id="XP_016984014.1">
    <property type="nucleotide sequence ID" value="XM_017128525.1"/>
</dbReference>
<dbReference type="CTD" id="5037"/>
<reference evidence="3" key="2">
    <citation type="submission" date="2025-04" db="UniProtKB">
        <authorList>
            <consortium name="RefSeq"/>
        </authorList>
    </citation>
    <scope>IDENTIFICATION</scope>
</reference>
<dbReference type="SUPFAM" id="SSF49777">
    <property type="entry name" value="PEBP-like"/>
    <property type="match status" value="1"/>
</dbReference>
<dbReference type="GeneID" id="108048061"/>
<gene>
    <name evidence="3" type="primary">LOC108048061</name>
    <name evidence="1" type="synonym">108048061</name>
</gene>
<dbReference type="Gene3D" id="3.90.280.10">
    <property type="entry name" value="PEBP-like"/>
    <property type="match status" value="1"/>
</dbReference>
<protein>
    <submittedName>
        <fullName evidence="3">Protein D3</fullName>
    </submittedName>
</protein>
<reference evidence="2" key="1">
    <citation type="journal article" date="2021" name="Elife">
        <title>Highly contiguous assemblies of 101 drosophilid genomes.</title>
        <authorList>
            <person name="Kim B.Y."/>
            <person name="Wang J.R."/>
            <person name="Miller D.E."/>
            <person name="Barmina O."/>
            <person name="Delaney E."/>
            <person name="Thompson A."/>
            <person name="Comeault A.A."/>
            <person name="Peede D."/>
            <person name="D'Agostino E.R."/>
            <person name="Pelaez J."/>
            <person name="Aguilar J.M."/>
            <person name="Haji D."/>
            <person name="Matsunaga T."/>
            <person name="Armstrong E.E."/>
            <person name="Zych M."/>
            <person name="Ogawa Y."/>
            <person name="Stamenkovic-Radak M."/>
            <person name="Jelic M."/>
            <person name="Veselinovic M.S."/>
            <person name="Tanaskovic M."/>
            <person name="Eric P."/>
            <person name="Gao J.J."/>
            <person name="Katoh T.K."/>
            <person name="Toda M.J."/>
            <person name="Watabe H."/>
            <person name="Watada M."/>
            <person name="Davis J.S."/>
            <person name="Moyle L.C."/>
            <person name="Manoli G."/>
            <person name="Bertolini E."/>
            <person name="Kostal V."/>
            <person name="Hawley R.S."/>
            <person name="Takahashi A."/>
            <person name="Jones C.D."/>
            <person name="Price D.K."/>
            <person name="Whiteman N."/>
            <person name="Kopp A."/>
            <person name="Matute D.R."/>
            <person name="Petrov D.A."/>
        </authorList>
    </citation>
    <scope>NUCLEOTIDE SEQUENCE [LARGE SCALE GENOMIC DNA]</scope>
</reference>
<dbReference type="InterPro" id="IPR036610">
    <property type="entry name" value="PEBP-like_sf"/>
</dbReference>
<dbReference type="PANTHER" id="PTHR11362:SF82">
    <property type="entry name" value="PHOSPHATIDYLETHANOLAMINE-BINDING PROTEIN 4"/>
    <property type="match status" value="1"/>
</dbReference>
<reference evidence="1" key="3">
    <citation type="submission" date="2025-05" db="UniProtKB">
        <authorList>
            <consortium name="EnsemblMetazoa"/>
        </authorList>
    </citation>
    <scope>IDENTIFICATION</scope>
</reference>
<evidence type="ECO:0000313" key="1">
    <source>
        <dbReference type="EnsemblMetazoa" id="XP_016984014.1"/>
    </source>
</evidence>
<evidence type="ECO:0000313" key="3">
    <source>
        <dbReference type="RefSeq" id="XP_016984014.1"/>
    </source>
</evidence>
<proteinExistence type="predicted"/>
<sequence>MDTAGIIPDIIDVKPASKATITYPSGVQVELGKELTPTQVKDQPTVTYDADAGSLYTILLVDPDAPSREDPKFRELLHWLVINIPGNKVSEGQTIAEYIGAGPREGTGLHRYVFLVFKQNEKITTEKFVSKTSRTGRINVKARDYIQKYSFGGPVAGNFFQAQYDDYVKTLIETVQ</sequence>
<dbReference type="AlphaFoldDB" id="A0A6P4F4R4"/>
<dbReference type="PANTHER" id="PTHR11362">
    <property type="entry name" value="PHOSPHATIDYLETHANOLAMINE-BINDING PROTEIN"/>
    <property type="match status" value="1"/>
</dbReference>
<organism evidence="3">
    <name type="scientific">Drosophila rhopaloa</name>
    <name type="common">Fruit fly</name>
    <dbReference type="NCBI Taxonomy" id="1041015"/>
    <lineage>
        <taxon>Eukaryota</taxon>
        <taxon>Metazoa</taxon>
        <taxon>Ecdysozoa</taxon>
        <taxon>Arthropoda</taxon>
        <taxon>Hexapoda</taxon>
        <taxon>Insecta</taxon>
        <taxon>Pterygota</taxon>
        <taxon>Neoptera</taxon>
        <taxon>Endopterygota</taxon>
        <taxon>Diptera</taxon>
        <taxon>Brachycera</taxon>
        <taxon>Muscomorpha</taxon>
        <taxon>Ephydroidea</taxon>
        <taxon>Drosophilidae</taxon>
        <taxon>Drosophila</taxon>
        <taxon>Sophophora</taxon>
    </lineage>
</organism>
<dbReference type="EnsemblMetazoa" id="XM_017128525.2">
    <property type="protein sequence ID" value="XP_016984014.1"/>
    <property type="gene ID" value="LOC108048061"/>
</dbReference>
<dbReference type="InterPro" id="IPR008914">
    <property type="entry name" value="PEBP"/>
</dbReference>
<accession>A0A6P4F4R4</accession>
<dbReference type="CDD" id="cd00866">
    <property type="entry name" value="PEBP_euk"/>
    <property type="match status" value="1"/>
</dbReference>
<keyword evidence="2" id="KW-1185">Reference proteome</keyword>
<dbReference type="InterPro" id="IPR035810">
    <property type="entry name" value="PEBP_euk"/>
</dbReference>
<dbReference type="OrthoDB" id="2506647at2759"/>
<evidence type="ECO:0000313" key="2">
    <source>
        <dbReference type="Proteomes" id="UP001652680"/>
    </source>
</evidence>
<dbReference type="Pfam" id="PF01161">
    <property type="entry name" value="PBP"/>
    <property type="match status" value="1"/>
</dbReference>